<feature type="chain" id="PRO_5028850811" evidence="1">
    <location>
        <begin position="21"/>
        <end position="85"/>
    </location>
</feature>
<organism evidence="2">
    <name type="scientific">Lutzomyia longipalpis</name>
    <name type="common">Sand fly</name>
    <dbReference type="NCBI Taxonomy" id="7200"/>
    <lineage>
        <taxon>Eukaryota</taxon>
        <taxon>Metazoa</taxon>
        <taxon>Ecdysozoa</taxon>
        <taxon>Arthropoda</taxon>
        <taxon>Hexapoda</taxon>
        <taxon>Insecta</taxon>
        <taxon>Pterygota</taxon>
        <taxon>Neoptera</taxon>
        <taxon>Endopterygota</taxon>
        <taxon>Diptera</taxon>
        <taxon>Nematocera</taxon>
        <taxon>Psychodoidea</taxon>
        <taxon>Psychodidae</taxon>
        <taxon>Lutzomyia</taxon>
        <taxon>Lutzomyia</taxon>
    </lineage>
</organism>
<proteinExistence type="predicted"/>
<evidence type="ECO:0000256" key="1">
    <source>
        <dbReference type="SAM" id="SignalP"/>
    </source>
</evidence>
<evidence type="ECO:0000313" key="2">
    <source>
        <dbReference type="EMBL" id="MBC1173468.1"/>
    </source>
</evidence>
<protein>
    <submittedName>
        <fullName evidence="2">Putative secreted protein</fullName>
    </submittedName>
</protein>
<sequence>MKFSRMYLFLPLSLTSFSSISQLISIYSSLNMMGSANVRSLNLLHEIDGIFFVNEEKDPEGEEELFFSEYSFVLFSQEVERKKKI</sequence>
<feature type="signal peptide" evidence="1">
    <location>
        <begin position="1"/>
        <end position="20"/>
    </location>
</feature>
<accession>A0A7G3ANM5</accession>
<name>A0A7G3ANM5_LUTLO</name>
<keyword evidence="1" id="KW-0732">Signal</keyword>
<dbReference type="EMBL" id="GITU01004765">
    <property type="protein sequence ID" value="MBC1173468.1"/>
    <property type="molecule type" value="Transcribed_RNA"/>
</dbReference>
<dbReference type="AlphaFoldDB" id="A0A7G3ANM5"/>
<reference evidence="2" key="1">
    <citation type="journal article" date="2020" name="BMC">
        <title>Leishmania infection induces a limited differential gene expression in the sand fly midgut.</title>
        <authorList>
            <person name="Coutinho-Abreu I.V."/>
            <person name="Serafim T.D."/>
            <person name="Meneses C."/>
            <person name="Kamhawi S."/>
            <person name="Oliveira F."/>
            <person name="Valenzuela J.G."/>
        </authorList>
    </citation>
    <scope>NUCLEOTIDE SEQUENCE</scope>
    <source>
        <strain evidence="2">Jacobina</strain>
        <tissue evidence="2">Midgut</tissue>
    </source>
</reference>